<evidence type="ECO:0000313" key="2">
    <source>
        <dbReference type="EMBL" id="TNV73457.1"/>
    </source>
</evidence>
<name>A0A8J8SWI7_HALGN</name>
<feature type="transmembrane region" description="Helical" evidence="1">
    <location>
        <begin position="209"/>
        <end position="230"/>
    </location>
</feature>
<keyword evidence="1" id="KW-1133">Transmembrane helix</keyword>
<protein>
    <submittedName>
        <fullName evidence="2">Uncharacterized protein</fullName>
    </submittedName>
</protein>
<comment type="caution">
    <text evidence="2">The sequence shown here is derived from an EMBL/GenBank/DDBJ whole genome shotgun (WGS) entry which is preliminary data.</text>
</comment>
<organism evidence="2 3">
    <name type="scientific">Halteria grandinella</name>
    <dbReference type="NCBI Taxonomy" id="5974"/>
    <lineage>
        <taxon>Eukaryota</taxon>
        <taxon>Sar</taxon>
        <taxon>Alveolata</taxon>
        <taxon>Ciliophora</taxon>
        <taxon>Intramacronucleata</taxon>
        <taxon>Spirotrichea</taxon>
        <taxon>Stichotrichia</taxon>
        <taxon>Sporadotrichida</taxon>
        <taxon>Halteriidae</taxon>
        <taxon>Halteria</taxon>
    </lineage>
</organism>
<proteinExistence type="predicted"/>
<reference evidence="2" key="1">
    <citation type="submission" date="2019-06" db="EMBL/GenBank/DDBJ databases">
        <authorList>
            <person name="Zheng W."/>
        </authorList>
    </citation>
    <scope>NUCLEOTIDE SEQUENCE</scope>
    <source>
        <strain evidence="2">QDHG01</strain>
    </source>
</reference>
<sequence>MSVSFSQCVGRQTQFSVVRDPGNLENREPFVEASESNGRRIGVVADVPGDSYVIVEAYTKDTAATMEYLLKVDFLDTPSSHKQNPYLPANGGQLTYKYLRGRKGNVLLSWSPLYSALDSTPVTNVRYKLVFSTNPDAVLDSVCALRATDSEIFTVYEDVDGDNEHVIELTQGEETQFNVIAIHESSQSAVPYHPTYLQAPLRPAYGGRLFIRVLFGLVLVFAAVAVYCFIRNRKLQRRLKEEVREIGNGNDNQRYRRVVEE</sequence>
<dbReference type="EMBL" id="RRYP01018845">
    <property type="protein sequence ID" value="TNV73457.1"/>
    <property type="molecule type" value="Genomic_DNA"/>
</dbReference>
<gene>
    <name evidence="2" type="ORF">FGO68_gene10694</name>
</gene>
<evidence type="ECO:0000313" key="3">
    <source>
        <dbReference type="Proteomes" id="UP000785679"/>
    </source>
</evidence>
<dbReference type="AlphaFoldDB" id="A0A8J8SWI7"/>
<keyword evidence="3" id="KW-1185">Reference proteome</keyword>
<accession>A0A8J8SWI7</accession>
<keyword evidence="1" id="KW-0472">Membrane</keyword>
<keyword evidence="1" id="KW-0812">Transmembrane</keyword>
<evidence type="ECO:0000256" key="1">
    <source>
        <dbReference type="SAM" id="Phobius"/>
    </source>
</evidence>
<dbReference type="Proteomes" id="UP000785679">
    <property type="component" value="Unassembled WGS sequence"/>
</dbReference>